<evidence type="ECO:0000313" key="13">
    <source>
        <dbReference type="EMBL" id="AUS06212.1"/>
    </source>
</evidence>
<feature type="domain" description="TonB-dependent receptor plug" evidence="12">
    <location>
        <begin position="119"/>
        <end position="227"/>
    </location>
</feature>
<dbReference type="InterPro" id="IPR023996">
    <property type="entry name" value="TonB-dep_OMP_SusC/RagA"/>
</dbReference>
<keyword evidence="2 8" id="KW-0813">Transport</keyword>
<dbReference type="NCBIfam" id="TIGR04056">
    <property type="entry name" value="OMP_RagA_SusC"/>
    <property type="match status" value="1"/>
</dbReference>
<dbReference type="GO" id="GO:0009279">
    <property type="term" value="C:cell outer membrane"/>
    <property type="evidence" value="ECO:0007669"/>
    <property type="project" value="UniProtKB-SubCell"/>
</dbReference>
<keyword evidence="7 8" id="KW-0998">Cell outer membrane</keyword>
<dbReference type="Pfam" id="PF13715">
    <property type="entry name" value="CarbopepD_reg_2"/>
    <property type="match status" value="1"/>
</dbReference>
<evidence type="ECO:0000256" key="10">
    <source>
        <dbReference type="SAM" id="SignalP"/>
    </source>
</evidence>
<evidence type="ECO:0000259" key="11">
    <source>
        <dbReference type="Pfam" id="PF00593"/>
    </source>
</evidence>
<evidence type="ECO:0000259" key="12">
    <source>
        <dbReference type="Pfam" id="PF07715"/>
    </source>
</evidence>
<comment type="similarity">
    <text evidence="8 9">Belongs to the TonB-dependent receptor family.</text>
</comment>
<keyword evidence="13" id="KW-0675">Receptor</keyword>
<dbReference type="EMBL" id="CP025938">
    <property type="protein sequence ID" value="AUS06212.1"/>
    <property type="molecule type" value="Genomic_DNA"/>
</dbReference>
<dbReference type="OrthoDB" id="9768177at2"/>
<proteinExistence type="inferred from homology"/>
<gene>
    <name evidence="13" type="ORF">C1A40_12470</name>
</gene>
<name>A0A2I7SJY6_9FLAO</name>
<dbReference type="InterPro" id="IPR023997">
    <property type="entry name" value="TonB-dep_OMP_SusC/RagA_CS"/>
</dbReference>
<dbReference type="Pfam" id="PF00593">
    <property type="entry name" value="TonB_dep_Rec_b-barrel"/>
    <property type="match status" value="1"/>
</dbReference>
<dbReference type="RefSeq" id="WP_102996174.1">
    <property type="nucleotide sequence ID" value="NZ_CP025938.1"/>
</dbReference>
<keyword evidence="14" id="KW-1185">Reference proteome</keyword>
<keyword evidence="6 8" id="KW-0472">Membrane</keyword>
<dbReference type="Pfam" id="PF07715">
    <property type="entry name" value="Plug"/>
    <property type="match status" value="1"/>
</dbReference>
<dbReference type="InterPro" id="IPR008969">
    <property type="entry name" value="CarboxyPept-like_regulatory"/>
</dbReference>
<evidence type="ECO:0000256" key="2">
    <source>
        <dbReference type="ARBA" id="ARBA00022448"/>
    </source>
</evidence>
<evidence type="ECO:0000256" key="1">
    <source>
        <dbReference type="ARBA" id="ARBA00004571"/>
    </source>
</evidence>
<dbReference type="AlphaFoldDB" id="A0A2I7SJY6"/>
<keyword evidence="5 9" id="KW-0798">TonB box</keyword>
<dbReference type="PROSITE" id="PS52016">
    <property type="entry name" value="TONB_DEPENDENT_REC_3"/>
    <property type="match status" value="1"/>
</dbReference>
<dbReference type="InterPro" id="IPR036942">
    <property type="entry name" value="Beta-barrel_TonB_sf"/>
</dbReference>
<evidence type="ECO:0000313" key="14">
    <source>
        <dbReference type="Proteomes" id="UP000236592"/>
    </source>
</evidence>
<sequence>MKQKLKLWRSKFLLVCSFLLLTITNAYAQNTVGGAVVDENGIPLPGVAIVIKGTTVGTVTDFDGAFSIDASSGSTLVFTFLGYQTQEVVITDKRRYNISLQEDLQSLEEVVVVGYGTQKKKEVTGAVGMVDSEIIAKAPVADLGESIQGQIAGVNVQSSSGRPGESANIQIRGLGSVSSGGLGPLYVVDGVPYEGNPNIPTEQIEKVDILKDGAAAAVYGTRASNGVILITTKKGSKGTFNVNFSTYGGVQNITSGTPLMNTNHQLYAEEVMLEALGRDPLVFFFNPDALDYDTDFVGDVQNNNAGIQNYNLGVSGGSENLTLNLSANYFNQEGVLINSGFDRLSTRLTGEFTKGKFRAFASIGLTKENRQQEPWALYEYAIAQRPWQPGIDQLQSNGENSVEIPVRNAILYSYLSRELENEDDRVTNSSNVAVNLEYEFLDGLSYQINLGRNTWDYRRKFFRPQYLVYDYQGDYNPTASREDAILNEDFTFTERMVIENLFKYNKSFGKHNFNLLGVLSYETFKSKQLSTGVIGLLSNDTPVLGAGVEAIKPSSYDRVNNLSGKLVRLQYNYDERYLFSASYRRDGSSNFGEENRYGDFFGLSAGWNVSEEEFFNVDAISNLKLRASWAEVGNQNIPAYAYAPQVESGINYPFGPNEEMDSGAIQRRFADPNIKWETSISKNIGLDLSLFKNRLNFTADFYETNKEDMLIQERLAPSSGTWHPRASGVYDVRVTNAGNMVNRGVELALNFKGVTSGGLTYNLAGTFTKNKNEVTNLNGVERGYGNGRPVVSLGENIDYTTFLAKGYEAGAFFLVQHDGIIKTQDQLDEYKKIDPSAQLGDAMYIDEDGNGVIDDNDRVYAGSGQADFEAGFNLNLEYKGFDFYAQTYYSHGAEIFNGARLYGYTQGRHEEQYYQWTPQNSNSDVATFRQSAYHNNVRARSDYFLEDGTYLRIRNLTLGYTIPLVDTSILNRARVYFTAMNPFTFTEYTGYDPEVGGDGIFTRGVDRGNYPVARRFILGVQFNF</sequence>
<evidence type="ECO:0000256" key="5">
    <source>
        <dbReference type="ARBA" id="ARBA00023077"/>
    </source>
</evidence>
<dbReference type="Gene3D" id="2.60.40.1120">
    <property type="entry name" value="Carboxypeptidase-like, regulatory domain"/>
    <property type="match status" value="1"/>
</dbReference>
<keyword evidence="3 8" id="KW-1134">Transmembrane beta strand</keyword>
<dbReference type="InterPro" id="IPR037066">
    <property type="entry name" value="Plug_dom_sf"/>
</dbReference>
<keyword evidence="4 8" id="KW-0812">Transmembrane</keyword>
<comment type="subcellular location">
    <subcellularLocation>
        <location evidence="1 8">Cell outer membrane</location>
        <topology evidence="1 8">Multi-pass membrane protein</topology>
    </subcellularLocation>
</comment>
<dbReference type="KEGG" id="taj:C1A40_12470"/>
<dbReference type="InterPro" id="IPR000531">
    <property type="entry name" value="Beta-barrel_TonB"/>
</dbReference>
<accession>A0A2I7SJY6</accession>
<dbReference type="Proteomes" id="UP000236592">
    <property type="component" value="Chromosome"/>
</dbReference>
<evidence type="ECO:0000256" key="3">
    <source>
        <dbReference type="ARBA" id="ARBA00022452"/>
    </source>
</evidence>
<reference evidence="14" key="1">
    <citation type="submission" date="2018-01" db="EMBL/GenBank/DDBJ databases">
        <title>Complete genome of Tamlana sp. UJ94.</title>
        <authorList>
            <person name="Jung J."/>
            <person name="Chung D."/>
            <person name="Bae S.S."/>
            <person name="Baek K."/>
        </authorList>
    </citation>
    <scope>NUCLEOTIDE SEQUENCE [LARGE SCALE GENOMIC DNA]</scope>
    <source>
        <strain evidence="14">UJ94</strain>
    </source>
</reference>
<dbReference type="NCBIfam" id="TIGR04057">
    <property type="entry name" value="SusC_RagA_signa"/>
    <property type="match status" value="1"/>
</dbReference>
<keyword evidence="10" id="KW-0732">Signal</keyword>
<dbReference type="Gene3D" id="2.40.170.20">
    <property type="entry name" value="TonB-dependent receptor, beta-barrel domain"/>
    <property type="match status" value="1"/>
</dbReference>
<dbReference type="FunFam" id="2.60.40.1120:FF:000003">
    <property type="entry name" value="Outer membrane protein Omp121"/>
    <property type="match status" value="1"/>
</dbReference>
<evidence type="ECO:0000256" key="6">
    <source>
        <dbReference type="ARBA" id="ARBA00023136"/>
    </source>
</evidence>
<evidence type="ECO:0000256" key="4">
    <source>
        <dbReference type="ARBA" id="ARBA00022692"/>
    </source>
</evidence>
<feature type="domain" description="TonB-dependent receptor-like beta-barrel" evidence="11">
    <location>
        <begin position="397"/>
        <end position="814"/>
    </location>
</feature>
<evidence type="ECO:0000256" key="7">
    <source>
        <dbReference type="ARBA" id="ARBA00023237"/>
    </source>
</evidence>
<protein>
    <submittedName>
        <fullName evidence="13">TonB-dependent receptor</fullName>
    </submittedName>
</protein>
<dbReference type="SUPFAM" id="SSF56935">
    <property type="entry name" value="Porins"/>
    <property type="match status" value="1"/>
</dbReference>
<dbReference type="Gene3D" id="2.170.130.10">
    <property type="entry name" value="TonB-dependent receptor, plug domain"/>
    <property type="match status" value="1"/>
</dbReference>
<dbReference type="InterPro" id="IPR012910">
    <property type="entry name" value="Plug_dom"/>
</dbReference>
<feature type="signal peptide" evidence="10">
    <location>
        <begin position="1"/>
        <end position="28"/>
    </location>
</feature>
<dbReference type="InterPro" id="IPR039426">
    <property type="entry name" value="TonB-dep_rcpt-like"/>
</dbReference>
<evidence type="ECO:0000256" key="9">
    <source>
        <dbReference type="RuleBase" id="RU003357"/>
    </source>
</evidence>
<evidence type="ECO:0000256" key="8">
    <source>
        <dbReference type="PROSITE-ProRule" id="PRU01360"/>
    </source>
</evidence>
<organism evidence="13 14">
    <name type="scientific">Pseudotamlana carrageenivorans</name>
    <dbReference type="NCBI Taxonomy" id="2069432"/>
    <lineage>
        <taxon>Bacteria</taxon>
        <taxon>Pseudomonadati</taxon>
        <taxon>Bacteroidota</taxon>
        <taxon>Flavobacteriia</taxon>
        <taxon>Flavobacteriales</taxon>
        <taxon>Flavobacteriaceae</taxon>
        <taxon>Pseudotamlana</taxon>
    </lineage>
</organism>
<feature type="chain" id="PRO_5014432717" evidence="10">
    <location>
        <begin position="29"/>
        <end position="1024"/>
    </location>
</feature>
<dbReference type="SUPFAM" id="SSF49464">
    <property type="entry name" value="Carboxypeptidase regulatory domain-like"/>
    <property type="match status" value="1"/>
</dbReference>